<reference evidence="3" key="1">
    <citation type="submission" date="2023-07" db="EMBL/GenBank/DDBJ databases">
        <authorList>
            <person name="Yue Y."/>
        </authorList>
    </citation>
    <scope>NUCLEOTIDE SEQUENCE [LARGE SCALE GENOMIC DNA]</scope>
    <source>
        <strain evidence="3">D23</strain>
    </source>
</reference>
<dbReference type="Proteomes" id="UP001198901">
    <property type="component" value="Unassembled WGS sequence"/>
</dbReference>
<protein>
    <submittedName>
        <fullName evidence="2">DUF5723 family protein</fullName>
    </submittedName>
</protein>
<keyword evidence="3" id="KW-1185">Reference proteome</keyword>
<name>A0ABS7XXK2_9FLAO</name>
<comment type="caution">
    <text evidence="2">The sequence shown here is derived from an EMBL/GenBank/DDBJ whole genome shotgun (WGS) entry which is preliminary data.</text>
</comment>
<sequence length="438" mass="48371">MKNIFLSIIGIFSCSLVIFSQSYTGHTVDNFAGIHGVIYNPANVVASNLRADINLISTSVLIDNDYLGLGIGNIADIGDEFDDSLERFKSDANNFNINADILGPSFMFNLNKKNSIAFTSRVRVMSNINNINGELFETIADDFGDEDDFDFDNQNFVGTAHAWAEICLSYGRILISKPKHLLTGGVTVKYLQGAGGAFTKANSLEGNYNGSTELLQSNGLLTYGTSSDFDLDDIEFDNLTAGFGLDIGFVYEWHPNRKDEETRYFQDPYKLKIGVSITDIGSINYDNGEVTTYDMNNTVDTSTYEDDLQEFLDNNYDSTIQSQSTSFQLPTALHLLLDYRLAKKWLISAQADLSVVATDEQLNNAISNTITLMPRFESKWFSLYAPVSLRQYGGFNAGAGLRFGPLSIGSGSILSNLLSDSTQSADVFFGLKIPLYRK</sequence>
<dbReference type="InterPro" id="IPR043781">
    <property type="entry name" value="DUF5723"/>
</dbReference>
<proteinExistence type="predicted"/>
<feature type="domain" description="DUF5723" evidence="1">
    <location>
        <begin position="41"/>
        <end position="406"/>
    </location>
</feature>
<evidence type="ECO:0000259" key="1">
    <source>
        <dbReference type="Pfam" id="PF18990"/>
    </source>
</evidence>
<evidence type="ECO:0000313" key="3">
    <source>
        <dbReference type="Proteomes" id="UP001198901"/>
    </source>
</evidence>
<gene>
    <name evidence="2" type="ORF">LBU54_14055</name>
</gene>
<organism evidence="2 3">
    <name type="scientific">Winogradskyella alexanderae</name>
    <dbReference type="NCBI Taxonomy" id="2877123"/>
    <lineage>
        <taxon>Bacteria</taxon>
        <taxon>Pseudomonadati</taxon>
        <taxon>Bacteroidota</taxon>
        <taxon>Flavobacteriia</taxon>
        <taxon>Flavobacteriales</taxon>
        <taxon>Flavobacteriaceae</taxon>
        <taxon>Winogradskyella</taxon>
    </lineage>
</organism>
<evidence type="ECO:0000313" key="2">
    <source>
        <dbReference type="EMBL" id="MCA0133716.1"/>
    </source>
</evidence>
<dbReference type="Pfam" id="PF18990">
    <property type="entry name" value="DUF5723"/>
    <property type="match status" value="1"/>
</dbReference>
<dbReference type="EMBL" id="JAIUJR010000011">
    <property type="protein sequence ID" value="MCA0133716.1"/>
    <property type="molecule type" value="Genomic_DNA"/>
</dbReference>
<accession>A0ABS7XXK2</accession>
<dbReference type="RefSeq" id="WP_224531323.1">
    <property type="nucleotide sequence ID" value="NZ_JAIUJR010000011.1"/>
</dbReference>